<sequence>MKLIFIGSIYCSLLCAIAAAAAPATRYFDVIQELRDDSNQFVAFQYQTMKGTECQNNALNRNALLSEDQVDYPTPESGCAPTAMLNILIWYEKFGLIPPGNRHANPRSYKLNLFNSIDHKLKAAAGMARTATSGASSGHTAIVMDQILQERSAGQIRMHSVQLESPIEPANLHDLMPHFRSGYLIVTPKSRIDGRMMDVHAATFIRIDRANYVTLGTWGELYRGRLQLRGTEQWFIPQNPKHLELRVDGLMSFIPFRPL</sequence>
<name>D5ELZ4_CORAD</name>
<gene>
    <name evidence="2" type="ordered locus">Caka_2136</name>
</gene>
<proteinExistence type="predicted"/>
<accession>D5ELZ4</accession>
<evidence type="ECO:0000313" key="2">
    <source>
        <dbReference type="EMBL" id="ADE55154.1"/>
    </source>
</evidence>
<organism evidence="2 3">
    <name type="scientific">Coraliomargarita akajimensis (strain DSM 45221 / IAM 15411 / JCM 23193 / KCTC 12865 / 04OKA010-24)</name>
    <dbReference type="NCBI Taxonomy" id="583355"/>
    <lineage>
        <taxon>Bacteria</taxon>
        <taxon>Pseudomonadati</taxon>
        <taxon>Verrucomicrobiota</taxon>
        <taxon>Opitutia</taxon>
        <taxon>Puniceicoccales</taxon>
        <taxon>Coraliomargaritaceae</taxon>
        <taxon>Coraliomargarita</taxon>
    </lineage>
</organism>
<evidence type="ECO:0008006" key="4">
    <source>
        <dbReference type="Google" id="ProtNLM"/>
    </source>
</evidence>
<reference evidence="2 3" key="1">
    <citation type="journal article" date="2010" name="Stand. Genomic Sci.">
        <title>Complete genome sequence of Coraliomargarita akajimensis type strain (04OKA010-24).</title>
        <authorList>
            <person name="Mavromatis K."/>
            <person name="Abt B."/>
            <person name="Brambilla E."/>
            <person name="Lapidus A."/>
            <person name="Copeland A."/>
            <person name="Deshpande S."/>
            <person name="Nolan M."/>
            <person name="Lucas S."/>
            <person name="Tice H."/>
            <person name="Cheng J.F."/>
            <person name="Han C."/>
            <person name="Detter J.C."/>
            <person name="Woyke T."/>
            <person name="Goodwin L."/>
            <person name="Pitluck S."/>
            <person name="Held B."/>
            <person name="Brettin T."/>
            <person name="Tapia R."/>
            <person name="Ivanova N."/>
            <person name="Mikhailova N."/>
            <person name="Pati A."/>
            <person name="Liolios K."/>
            <person name="Chen A."/>
            <person name="Palaniappan K."/>
            <person name="Land M."/>
            <person name="Hauser L."/>
            <person name="Chang Y.J."/>
            <person name="Jeffries C.D."/>
            <person name="Rohde M."/>
            <person name="Goker M."/>
            <person name="Bristow J."/>
            <person name="Eisen J.A."/>
            <person name="Markowitz V."/>
            <person name="Hugenholtz P."/>
            <person name="Klenk H.P."/>
            <person name="Kyrpides N.C."/>
        </authorList>
    </citation>
    <scope>NUCLEOTIDE SEQUENCE [LARGE SCALE GENOMIC DNA]</scope>
    <source>
        <strain evidence="3">DSM 45221 / IAM 15411 / JCM 23193 / KCTC 12865</strain>
    </source>
</reference>
<dbReference type="KEGG" id="caa:Caka_2136"/>
<keyword evidence="1" id="KW-0732">Signal</keyword>
<dbReference type="RefSeq" id="WP_013043876.1">
    <property type="nucleotide sequence ID" value="NC_014008.1"/>
</dbReference>
<evidence type="ECO:0000313" key="3">
    <source>
        <dbReference type="Proteomes" id="UP000000925"/>
    </source>
</evidence>
<evidence type="ECO:0000256" key="1">
    <source>
        <dbReference type="SAM" id="SignalP"/>
    </source>
</evidence>
<dbReference type="STRING" id="583355.Caka_2136"/>
<dbReference type="AlphaFoldDB" id="D5ELZ4"/>
<dbReference type="HOGENOM" id="CLU_1072471_0_0_0"/>
<dbReference type="OrthoDB" id="9860946at2"/>
<dbReference type="EMBL" id="CP001998">
    <property type="protein sequence ID" value="ADE55154.1"/>
    <property type="molecule type" value="Genomic_DNA"/>
</dbReference>
<protein>
    <recommendedName>
        <fullName evidence="4">Peptidase C39-like domain-containing protein</fullName>
    </recommendedName>
</protein>
<keyword evidence="3" id="KW-1185">Reference proteome</keyword>
<dbReference type="Proteomes" id="UP000000925">
    <property type="component" value="Chromosome"/>
</dbReference>
<feature type="signal peptide" evidence="1">
    <location>
        <begin position="1"/>
        <end position="21"/>
    </location>
</feature>
<feature type="chain" id="PRO_5003071574" description="Peptidase C39-like domain-containing protein" evidence="1">
    <location>
        <begin position="22"/>
        <end position="259"/>
    </location>
</feature>